<accession>A0A1G2U0L8</accession>
<dbReference type="EMBL" id="MHWE01000023">
    <property type="protein sequence ID" value="OHB03066.1"/>
    <property type="molecule type" value="Genomic_DNA"/>
</dbReference>
<dbReference type="Proteomes" id="UP000176800">
    <property type="component" value="Unassembled WGS sequence"/>
</dbReference>
<evidence type="ECO:0000313" key="2">
    <source>
        <dbReference type="Proteomes" id="UP000176800"/>
    </source>
</evidence>
<name>A0A1G2U0L8_9BACT</name>
<gene>
    <name evidence="1" type="ORF">A3B14_00175</name>
</gene>
<evidence type="ECO:0000313" key="1">
    <source>
        <dbReference type="EMBL" id="OHB03066.1"/>
    </source>
</evidence>
<proteinExistence type="predicted"/>
<organism evidence="1 2">
    <name type="scientific">Candidatus Zambryskibacteria bacterium RIFCSPLOWO2_01_FULL_45_21</name>
    <dbReference type="NCBI Taxonomy" id="1802761"/>
    <lineage>
        <taxon>Bacteria</taxon>
        <taxon>Candidatus Zambryskiibacteriota</taxon>
    </lineage>
</organism>
<sequence>MRAFTLGMGAHNNLGVSPGIDEEQDCVVFGDKMVPLGTDNNRPECRGGKVIRASVVRRNGKPPMLVRSRGETGALVRIRLSGLEDDGKRSRFNFKGSPIEHFARRFRGDAGEGMVDDRLIELTSPDDAVEIRRGKATYAVVLGQDLRHIRLEPSRSLFG</sequence>
<dbReference type="AlphaFoldDB" id="A0A1G2U0L8"/>
<protein>
    <submittedName>
        <fullName evidence="1">Uncharacterized protein</fullName>
    </submittedName>
</protein>
<comment type="caution">
    <text evidence="1">The sequence shown here is derived from an EMBL/GenBank/DDBJ whole genome shotgun (WGS) entry which is preliminary data.</text>
</comment>
<reference evidence="1 2" key="1">
    <citation type="journal article" date="2016" name="Nat. Commun.">
        <title>Thousands of microbial genomes shed light on interconnected biogeochemical processes in an aquifer system.</title>
        <authorList>
            <person name="Anantharaman K."/>
            <person name="Brown C.T."/>
            <person name="Hug L.A."/>
            <person name="Sharon I."/>
            <person name="Castelle C.J."/>
            <person name="Probst A.J."/>
            <person name="Thomas B.C."/>
            <person name="Singh A."/>
            <person name="Wilkins M.J."/>
            <person name="Karaoz U."/>
            <person name="Brodie E.L."/>
            <person name="Williams K.H."/>
            <person name="Hubbard S.S."/>
            <person name="Banfield J.F."/>
        </authorList>
    </citation>
    <scope>NUCLEOTIDE SEQUENCE [LARGE SCALE GENOMIC DNA]</scope>
</reference>